<dbReference type="Gene3D" id="1.10.357.10">
    <property type="entry name" value="Tetracycline Repressor, domain 2"/>
    <property type="match status" value="1"/>
</dbReference>
<evidence type="ECO:0000313" key="7">
    <source>
        <dbReference type="EMBL" id="PPJ23409.1"/>
    </source>
</evidence>
<feature type="DNA-binding region" description="H-T-H motif" evidence="5">
    <location>
        <begin position="81"/>
        <end position="100"/>
    </location>
</feature>
<keyword evidence="8" id="KW-1185">Reference proteome</keyword>
<dbReference type="InterPro" id="IPR023772">
    <property type="entry name" value="DNA-bd_HTH_TetR-type_CS"/>
</dbReference>
<evidence type="ECO:0000259" key="6">
    <source>
        <dbReference type="PROSITE" id="PS50977"/>
    </source>
</evidence>
<evidence type="ECO:0000256" key="2">
    <source>
        <dbReference type="ARBA" id="ARBA00023015"/>
    </source>
</evidence>
<feature type="domain" description="HTH tetR-type" evidence="6">
    <location>
        <begin position="58"/>
        <end position="118"/>
    </location>
</feature>
<dbReference type="AlphaFoldDB" id="A0A2S5ZYL2"/>
<evidence type="ECO:0000256" key="4">
    <source>
        <dbReference type="ARBA" id="ARBA00023163"/>
    </source>
</evidence>
<accession>A0A2S5ZYL2</accession>
<dbReference type="Pfam" id="PF00440">
    <property type="entry name" value="TetR_N"/>
    <property type="match status" value="1"/>
</dbReference>
<keyword evidence="3 5" id="KW-0238">DNA-binding</keyword>
<evidence type="ECO:0000313" key="8">
    <source>
        <dbReference type="Proteomes" id="UP000238356"/>
    </source>
</evidence>
<keyword evidence="2" id="KW-0805">Transcription regulation</keyword>
<dbReference type="InterPro" id="IPR001647">
    <property type="entry name" value="HTH_TetR"/>
</dbReference>
<dbReference type="InterPro" id="IPR036271">
    <property type="entry name" value="Tet_transcr_reg_TetR-rel_C_sf"/>
</dbReference>
<dbReference type="SUPFAM" id="SSF46689">
    <property type="entry name" value="Homeodomain-like"/>
    <property type="match status" value="1"/>
</dbReference>
<proteinExistence type="predicted"/>
<sequence>MSDWPFRLRSKLMIANIHTGDMLGNTRMIRRTMAATHARLRPDSPLRAPGRPKAAEGLDTREVLLRVGLQLFATKGFAGVSVSEIAEAAGVSAPVIYQRFGSKAGLFVAVAEDVYARGLAYLGSMMTGVERFDEALDLVLQGFADLYRMDRELTAMVLTVLVEVSRDEAIANELQPTLRTFRAFFDGIAALAPPEVAPDARSRRDLSHALVTMCSGLTSAAVMTPNAADYERMVDVMRNFIRARTGESPGI</sequence>
<dbReference type="PANTHER" id="PTHR30055:SF209">
    <property type="entry name" value="POSSIBLE TRANSCRIPTIONAL REGULATORY PROTEIN (PROBABLY TETR-FAMILY)"/>
    <property type="match status" value="1"/>
</dbReference>
<dbReference type="SUPFAM" id="SSF48498">
    <property type="entry name" value="Tetracyclin repressor-like, C-terminal domain"/>
    <property type="match status" value="1"/>
</dbReference>
<reference evidence="7 8" key="1">
    <citation type="submission" date="2018-02" db="EMBL/GenBank/DDBJ databases">
        <title>8 Nocardia nova and 1 Nocardia cyriacigeorgica strain used for evolution to TMP-SMX.</title>
        <authorList>
            <person name="Mehta H."/>
            <person name="Weng J."/>
            <person name="Shamoo Y."/>
        </authorList>
    </citation>
    <scope>NUCLEOTIDE SEQUENCE [LARGE SCALE GENOMIC DNA]</scope>
    <source>
        <strain evidence="7 8">BAA2227</strain>
    </source>
</reference>
<dbReference type="Proteomes" id="UP000238356">
    <property type="component" value="Unassembled WGS sequence"/>
</dbReference>
<dbReference type="GO" id="GO:0000976">
    <property type="term" value="F:transcription cis-regulatory region binding"/>
    <property type="evidence" value="ECO:0007669"/>
    <property type="project" value="TreeGrafter"/>
</dbReference>
<comment type="caution">
    <text evidence="7">The sequence shown here is derived from an EMBL/GenBank/DDBJ whole genome shotgun (WGS) entry which is preliminary data.</text>
</comment>
<dbReference type="EMBL" id="PSZD01000024">
    <property type="protein sequence ID" value="PPJ23409.1"/>
    <property type="molecule type" value="Genomic_DNA"/>
</dbReference>
<evidence type="ECO:0000256" key="1">
    <source>
        <dbReference type="ARBA" id="ARBA00022491"/>
    </source>
</evidence>
<dbReference type="PROSITE" id="PS50977">
    <property type="entry name" value="HTH_TETR_2"/>
    <property type="match status" value="1"/>
</dbReference>
<keyword evidence="4" id="KW-0804">Transcription</keyword>
<dbReference type="InterPro" id="IPR009057">
    <property type="entry name" value="Homeodomain-like_sf"/>
</dbReference>
<dbReference type="GO" id="GO:0003700">
    <property type="term" value="F:DNA-binding transcription factor activity"/>
    <property type="evidence" value="ECO:0007669"/>
    <property type="project" value="TreeGrafter"/>
</dbReference>
<evidence type="ECO:0000256" key="3">
    <source>
        <dbReference type="ARBA" id="ARBA00023125"/>
    </source>
</evidence>
<dbReference type="PROSITE" id="PS01081">
    <property type="entry name" value="HTH_TETR_1"/>
    <property type="match status" value="1"/>
</dbReference>
<name>A0A2S5ZYL2_9NOCA</name>
<organism evidence="7 8">
    <name type="scientific">Nocardia nova</name>
    <dbReference type="NCBI Taxonomy" id="37330"/>
    <lineage>
        <taxon>Bacteria</taxon>
        <taxon>Bacillati</taxon>
        <taxon>Actinomycetota</taxon>
        <taxon>Actinomycetes</taxon>
        <taxon>Mycobacteriales</taxon>
        <taxon>Nocardiaceae</taxon>
        <taxon>Nocardia</taxon>
    </lineage>
</organism>
<gene>
    <name evidence="7" type="ORF">C5F51_28665</name>
</gene>
<keyword evidence="1" id="KW-0678">Repressor</keyword>
<dbReference type="PRINTS" id="PR00455">
    <property type="entry name" value="HTHTETR"/>
</dbReference>
<dbReference type="InterPro" id="IPR050109">
    <property type="entry name" value="HTH-type_TetR-like_transc_reg"/>
</dbReference>
<dbReference type="PANTHER" id="PTHR30055">
    <property type="entry name" value="HTH-TYPE TRANSCRIPTIONAL REGULATOR RUTR"/>
    <property type="match status" value="1"/>
</dbReference>
<protein>
    <submittedName>
        <fullName evidence="7">TetR/AcrR family transcriptional regulator</fullName>
    </submittedName>
</protein>
<evidence type="ECO:0000256" key="5">
    <source>
        <dbReference type="PROSITE-ProRule" id="PRU00335"/>
    </source>
</evidence>
<dbReference type="InterPro" id="IPR039538">
    <property type="entry name" value="BetI_C"/>
</dbReference>
<dbReference type="Pfam" id="PF13977">
    <property type="entry name" value="TetR_C_6"/>
    <property type="match status" value="1"/>
</dbReference>